<dbReference type="Proteomes" id="UP001610063">
    <property type="component" value="Unassembled WGS sequence"/>
</dbReference>
<feature type="domain" description="Aminoglycoside phosphotransferase" evidence="1">
    <location>
        <begin position="70"/>
        <end position="236"/>
    </location>
</feature>
<keyword evidence="3" id="KW-1185">Reference proteome</keyword>
<name>A0ABW7N9P2_9BACT</name>
<dbReference type="InterPro" id="IPR011009">
    <property type="entry name" value="Kinase-like_dom_sf"/>
</dbReference>
<dbReference type="RefSeq" id="WP_395417031.1">
    <property type="nucleotide sequence ID" value="NZ_JBIPKE010000015.1"/>
</dbReference>
<comment type="caution">
    <text evidence="2">The sequence shown here is derived from an EMBL/GenBank/DDBJ whole genome shotgun (WGS) entry which is preliminary data.</text>
</comment>
<organism evidence="2 3">
    <name type="scientific">Marinoscillum luteum</name>
    <dbReference type="NCBI Taxonomy" id="861051"/>
    <lineage>
        <taxon>Bacteria</taxon>
        <taxon>Pseudomonadati</taxon>
        <taxon>Bacteroidota</taxon>
        <taxon>Cytophagia</taxon>
        <taxon>Cytophagales</taxon>
        <taxon>Reichenbachiellaceae</taxon>
        <taxon>Marinoscillum</taxon>
    </lineage>
</organism>
<dbReference type="Gene3D" id="3.90.1200.10">
    <property type="match status" value="1"/>
</dbReference>
<dbReference type="Pfam" id="PF01636">
    <property type="entry name" value="APH"/>
    <property type="match status" value="1"/>
</dbReference>
<dbReference type="EMBL" id="JBIPKE010000015">
    <property type="protein sequence ID" value="MFH6983469.1"/>
    <property type="molecule type" value="Genomic_DNA"/>
</dbReference>
<accession>A0ABW7N9P2</accession>
<evidence type="ECO:0000313" key="3">
    <source>
        <dbReference type="Proteomes" id="UP001610063"/>
    </source>
</evidence>
<gene>
    <name evidence="2" type="ORF">ACHKAR_08475</name>
</gene>
<dbReference type="InterPro" id="IPR002575">
    <property type="entry name" value="Aminoglycoside_PTrfase"/>
</dbReference>
<reference evidence="2 3" key="1">
    <citation type="journal article" date="2013" name="Int. J. Syst. Evol. Microbiol.">
        <title>Marinoscillum luteum sp. nov., isolated from marine sediment.</title>
        <authorList>
            <person name="Cha I.T."/>
            <person name="Park S.J."/>
            <person name="Kim S.J."/>
            <person name="Kim J.G."/>
            <person name="Jung M.Y."/>
            <person name="Shin K.S."/>
            <person name="Kwon K.K."/>
            <person name="Yang S.H."/>
            <person name="Seo Y.S."/>
            <person name="Rhee S.K."/>
        </authorList>
    </citation>
    <scope>NUCLEOTIDE SEQUENCE [LARGE SCALE GENOMIC DNA]</scope>
    <source>
        <strain evidence="2 3">KCTC 23939</strain>
    </source>
</reference>
<sequence>MTKVAIDKMKSDIDHVLQSHYSDDFKSGTAYIGSGLDFCAFKGSHAIWGSVVVKAPWKRIIQNENDPYQDTLDLLRQEGFLMEYLGKFDFPVPEFRELVQSDLIDYPLLICDYVPTDATTPKQGEVGALLDKLHCIPVPNYQLVAQEGLNWKSLLAKRIIRRLHAICAITNTSLGFLTQDDLEKSLQREGNLSNSCILHMDIRPENFRMKAGKIQALIDWGNALIGHPILEWMRVHEYGDLGKPFDNGYPISVEMAECPEVLNHICCLDTAAMLTLVFLSESPDQGLAKKWIKRTEFLIKVIEMHHR</sequence>
<dbReference type="SUPFAM" id="SSF56112">
    <property type="entry name" value="Protein kinase-like (PK-like)"/>
    <property type="match status" value="1"/>
</dbReference>
<proteinExistence type="predicted"/>
<evidence type="ECO:0000259" key="1">
    <source>
        <dbReference type="Pfam" id="PF01636"/>
    </source>
</evidence>
<evidence type="ECO:0000313" key="2">
    <source>
        <dbReference type="EMBL" id="MFH6983469.1"/>
    </source>
</evidence>
<protein>
    <submittedName>
        <fullName evidence="2">Phosphotransferase family protein</fullName>
    </submittedName>
</protein>